<dbReference type="Proteomes" id="UP000762676">
    <property type="component" value="Unassembled WGS sequence"/>
</dbReference>
<gene>
    <name evidence="2" type="ORF">ElyMa_006292800</name>
</gene>
<protein>
    <submittedName>
        <fullName evidence="2">Uncharacterized protein</fullName>
    </submittedName>
</protein>
<evidence type="ECO:0000313" key="3">
    <source>
        <dbReference type="Proteomes" id="UP000762676"/>
    </source>
</evidence>
<organism evidence="2 3">
    <name type="scientific">Elysia marginata</name>
    <dbReference type="NCBI Taxonomy" id="1093978"/>
    <lineage>
        <taxon>Eukaryota</taxon>
        <taxon>Metazoa</taxon>
        <taxon>Spiralia</taxon>
        <taxon>Lophotrochozoa</taxon>
        <taxon>Mollusca</taxon>
        <taxon>Gastropoda</taxon>
        <taxon>Heterobranchia</taxon>
        <taxon>Euthyneura</taxon>
        <taxon>Panpulmonata</taxon>
        <taxon>Sacoglossa</taxon>
        <taxon>Placobranchoidea</taxon>
        <taxon>Plakobranchidae</taxon>
        <taxon>Elysia</taxon>
    </lineage>
</organism>
<evidence type="ECO:0000313" key="2">
    <source>
        <dbReference type="EMBL" id="GFR96226.1"/>
    </source>
</evidence>
<keyword evidence="1" id="KW-0472">Membrane</keyword>
<name>A0AAV4HGK1_9GAST</name>
<accession>A0AAV4HGK1</accession>
<keyword evidence="1" id="KW-1133">Transmembrane helix</keyword>
<keyword evidence="3" id="KW-1185">Reference proteome</keyword>
<keyword evidence="1" id="KW-0812">Transmembrane</keyword>
<reference evidence="2 3" key="1">
    <citation type="journal article" date="2021" name="Elife">
        <title>Chloroplast acquisition without the gene transfer in kleptoplastic sea slugs, Plakobranchus ocellatus.</title>
        <authorList>
            <person name="Maeda T."/>
            <person name="Takahashi S."/>
            <person name="Yoshida T."/>
            <person name="Shimamura S."/>
            <person name="Takaki Y."/>
            <person name="Nagai Y."/>
            <person name="Toyoda A."/>
            <person name="Suzuki Y."/>
            <person name="Arimoto A."/>
            <person name="Ishii H."/>
            <person name="Satoh N."/>
            <person name="Nishiyama T."/>
            <person name="Hasebe M."/>
            <person name="Maruyama T."/>
            <person name="Minagawa J."/>
            <person name="Obokata J."/>
            <person name="Shigenobu S."/>
        </authorList>
    </citation>
    <scope>NUCLEOTIDE SEQUENCE [LARGE SCALE GENOMIC DNA]</scope>
</reference>
<dbReference type="EMBL" id="BMAT01012656">
    <property type="protein sequence ID" value="GFR96226.1"/>
    <property type="molecule type" value="Genomic_DNA"/>
</dbReference>
<comment type="caution">
    <text evidence="2">The sequence shown here is derived from an EMBL/GenBank/DDBJ whole genome shotgun (WGS) entry which is preliminary data.</text>
</comment>
<evidence type="ECO:0000256" key="1">
    <source>
        <dbReference type="SAM" id="Phobius"/>
    </source>
</evidence>
<sequence>MRFVFLVGYLSAYAAGILGMSMGSGLATELSTGESSGDWGLLSGGRLACAASGTLVGSGHVDMLVVIMPAGEANVAGGNLGITGMYIIYRQRNFRLRKCHPA</sequence>
<feature type="transmembrane region" description="Helical" evidence="1">
    <location>
        <begin position="63"/>
        <end position="88"/>
    </location>
</feature>
<proteinExistence type="predicted"/>
<dbReference type="AlphaFoldDB" id="A0AAV4HGK1"/>